<evidence type="ECO:0000313" key="17">
    <source>
        <dbReference type="Proteomes" id="UP000441208"/>
    </source>
</evidence>
<feature type="domain" description="Protein Lines C-terminal" evidence="2">
    <location>
        <begin position="457"/>
        <end position="492"/>
    </location>
</feature>
<dbReference type="Proteomes" id="UP000433483">
    <property type="component" value="Unassembled WGS sequence"/>
</dbReference>
<evidence type="ECO:0000313" key="7">
    <source>
        <dbReference type="EMBL" id="KAE9155404.1"/>
    </source>
</evidence>
<evidence type="ECO:0000313" key="12">
    <source>
        <dbReference type="Proteomes" id="UP000429523"/>
    </source>
</evidence>
<evidence type="ECO:0000313" key="20">
    <source>
        <dbReference type="Proteomes" id="UP000488956"/>
    </source>
</evidence>
<dbReference type="InterPro" id="IPR029415">
    <property type="entry name" value="Lines_C"/>
</dbReference>
<evidence type="ECO:0000313" key="18">
    <source>
        <dbReference type="Proteomes" id="UP000460718"/>
    </source>
</evidence>
<evidence type="ECO:0000313" key="13">
    <source>
        <dbReference type="Proteomes" id="UP000433483"/>
    </source>
</evidence>
<dbReference type="Proteomes" id="UP000488956">
    <property type="component" value="Unassembled WGS sequence"/>
</dbReference>
<evidence type="ECO:0000313" key="11">
    <source>
        <dbReference type="EMBL" id="KAE9329561.1"/>
    </source>
</evidence>
<evidence type="ECO:0000313" key="14">
    <source>
        <dbReference type="Proteomes" id="UP000437068"/>
    </source>
</evidence>
<evidence type="ECO:0000313" key="4">
    <source>
        <dbReference type="EMBL" id="KAE9030543.1"/>
    </source>
</evidence>
<evidence type="ECO:0000313" key="6">
    <source>
        <dbReference type="EMBL" id="KAE9139934.1"/>
    </source>
</evidence>
<dbReference type="OrthoDB" id="8251209at2759"/>
<accession>A0A6A4AFU6</accession>
<dbReference type="EMBL" id="QXGC01000042">
    <property type="protein sequence ID" value="KAE9253117.1"/>
    <property type="molecule type" value="Genomic_DNA"/>
</dbReference>
<dbReference type="Proteomes" id="UP000440732">
    <property type="component" value="Unassembled WGS sequence"/>
</dbReference>
<dbReference type="Pfam" id="PF14694">
    <property type="entry name" value="LINES_N"/>
    <property type="match status" value="1"/>
</dbReference>
<dbReference type="Proteomes" id="UP000441208">
    <property type="component" value="Unassembled WGS sequence"/>
</dbReference>
<evidence type="ECO:0000259" key="2">
    <source>
        <dbReference type="Pfam" id="PF14695"/>
    </source>
</evidence>
<sequence>MDWRRRIEVCSTAVQGHRDDSGGAIKTLLGLLDDDDVLVAFVAKEALLGVLISDAGARSECVNGVVKELVTTSPECWRREASGFRFQVLRQLLKVESGYESVQDDSDGGEDEQPGRVMENSCLQEILQNIGAVVAMVRSVFAGPHECPTTAAPYSVQYEALAFLSDFVERLCNLEKGEVSRLVELIEQVIVLVGDIFVPMDYSSQPTFLTCEVLEFFGDFQTALECWKDQTLGEESDIVSGAYKKWLECCLDWLMESSCTSTALQLLDSNESSNVSSHEVFIGKSTRYPFLQQWLVLLSRIGVAVLGVVPDGTMSTESQALDQSDKQPAWAKQIQLPNRRQLFAVLAEQDDVMIEVLNGLTRMASLATARGGISKQLDRRFAWASPSIAYLIAAYDPDLLFADLVDTLGRDHLVLLDLLVSNETKMLEYIMRYLRHLGAHWNTCKQKLLANKRLESVMSVLIRLRLEIDKLVAADLFPFGAGPLTRRLVSIEHLYEESGDEGAQRL</sequence>
<dbReference type="Proteomes" id="UP000429523">
    <property type="component" value="Unassembled WGS sequence"/>
</dbReference>
<name>A0A6A4AFU6_9STRA</name>
<keyword evidence="13" id="KW-1185">Reference proteome</keyword>
<evidence type="ECO:0000313" key="9">
    <source>
        <dbReference type="EMBL" id="KAE9253117.1"/>
    </source>
</evidence>
<evidence type="ECO:0000313" key="8">
    <source>
        <dbReference type="EMBL" id="KAE9237103.1"/>
    </source>
</evidence>
<proteinExistence type="predicted"/>
<evidence type="ECO:0000313" key="15">
    <source>
        <dbReference type="Proteomes" id="UP000440367"/>
    </source>
</evidence>
<gene>
    <name evidence="11" type="ORF">PF001_g847</name>
    <name evidence="10" type="ORF">PF002_g506</name>
    <name evidence="9" type="ORF">PF004_g1653</name>
    <name evidence="8" type="ORF">PF005_g807</name>
    <name evidence="7" type="ORF">PF006_g630</name>
    <name evidence="6" type="ORF">PF007_g850</name>
    <name evidence="3" type="ORF">PF009_g1072</name>
    <name evidence="5" type="ORF">PF010_g856</name>
    <name evidence="4" type="ORF">PF011_g576</name>
</gene>
<dbReference type="PANTHER" id="PTHR16057">
    <property type="entry name" value="WINS1, 2 PROTEIN"/>
    <property type="match status" value="1"/>
</dbReference>
<reference evidence="12 13" key="1">
    <citation type="submission" date="2018-08" db="EMBL/GenBank/DDBJ databases">
        <title>Genomic investigation of the strawberry pathogen Phytophthora fragariae indicates pathogenicity is determined by transcriptional variation in three key races.</title>
        <authorList>
            <person name="Adams T.M."/>
            <person name="Armitage A.D."/>
            <person name="Sobczyk M.K."/>
            <person name="Bates H.J."/>
            <person name="Dunwell J.M."/>
            <person name="Nellist C.F."/>
            <person name="Harrison R.J."/>
        </authorList>
    </citation>
    <scope>NUCLEOTIDE SEQUENCE [LARGE SCALE GENOMIC DNA]</scope>
    <source>
        <strain evidence="11 14">A4</strain>
        <strain evidence="10 15">BC-1</strain>
        <strain evidence="9 19">BC-23</strain>
        <strain evidence="8 13">NOV-27</strain>
        <strain evidence="7 16">NOV-5</strain>
        <strain evidence="6 17">NOV-71</strain>
        <strain evidence="3 12">NOV-9</strain>
        <strain evidence="5 20">ONT-3</strain>
        <strain evidence="4 18">SCRP245</strain>
    </source>
</reference>
<protein>
    <recommendedName>
        <fullName evidence="21">Protein Lines N-terminal domain-containing protein</fullName>
    </recommendedName>
</protein>
<dbReference type="EMBL" id="QXGF01000023">
    <property type="protein sequence ID" value="KAE8949393.1"/>
    <property type="molecule type" value="Genomic_DNA"/>
</dbReference>
<evidence type="ECO:0000259" key="1">
    <source>
        <dbReference type="Pfam" id="PF14694"/>
    </source>
</evidence>
<evidence type="ECO:0000313" key="3">
    <source>
        <dbReference type="EMBL" id="KAE8949393.1"/>
    </source>
</evidence>
<dbReference type="EMBL" id="QXFX01000019">
    <property type="protein sequence ID" value="KAE9138753.1"/>
    <property type="molecule type" value="Genomic_DNA"/>
</dbReference>
<dbReference type="EMBL" id="QXGE01000018">
    <property type="protein sequence ID" value="KAE9329561.1"/>
    <property type="molecule type" value="Genomic_DNA"/>
</dbReference>
<organism evidence="10 15">
    <name type="scientific">Phytophthora fragariae</name>
    <dbReference type="NCBI Taxonomy" id="53985"/>
    <lineage>
        <taxon>Eukaryota</taxon>
        <taxon>Sar</taxon>
        <taxon>Stramenopiles</taxon>
        <taxon>Oomycota</taxon>
        <taxon>Peronosporomycetes</taxon>
        <taxon>Peronosporales</taxon>
        <taxon>Peronosporaceae</taxon>
        <taxon>Phytophthora</taxon>
    </lineage>
</organism>
<evidence type="ECO:0008006" key="21">
    <source>
        <dbReference type="Google" id="ProtNLM"/>
    </source>
</evidence>
<dbReference type="Proteomes" id="UP000437068">
    <property type="component" value="Unassembled WGS sequence"/>
</dbReference>
<evidence type="ECO:0000313" key="19">
    <source>
        <dbReference type="Proteomes" id="UP000476176"/>
    </source>
</evidence>
<dbReference type="Proteomes" id="UP000460718">
    <property type="component" value="Unassembled WGS sequence"/>
</dbReference>
<dbReference type="Pfam" id="PF14695">
    <property type="entry name" value="LINES_C"/>
    <property type="match status" value="1"/>
</dbReference>
<comment type="caution">
    <text evidence="10">The sequence shown here is derived from an EMBL/GenBank/DDBJ whole genome shotgun (WGS) entry which is preliminary data.</text>
</comment>
<feature type="domain" description="Protein Lines N-terminal" evidence="1">
    <location>
        <begin position="339"/>
        <end position="442"/>
    </location>
</feature>
<dbReference type="AlphaFoldDB" id="A0A6A4AFU6"/>
<dbReference type="InterPro" id="IPR032794">
    <property type="entry name" value="LINES_N"/>
</dbReference>
<dbReference type="EMBL" id="QXFZ01000018">
    <property type="protein sequence ID" value="KAE9139934.1"/>
    <property type="molecule type" value="Genomic_DNA"/>
</dbReference>
<dbReference type="EMBL" id="QXGB01000017">
    <property type="protein sequence ID" value="KAE9237103.1"/>
    <property type="molecule type" value="Genomic_DNA"/>
</dbReference>
<dbReference type="Proteomes" id="UP000476176">
    <property type="component" value="Unassembled WGS sequence"/>
</dbReference>
<evidence type="ECO:0000313" key="5">
    <source>
        <dbReference type="EMBL" id="KAE9138753.1"/>
    </source>
</evidence>
<dbReference type="Proteomes" id="UP000440367">
    <property type="component" value="Unassembled WGS sequence"/>
</dbReference>
<dbReference type="EMBL" id="QXFW01000013">
    <property type="protein sequence ID" value="KAE9030543.1"/>
    <property type="molecule type" value="Genomic_DNA"/>
</dbReference>
<dbReference type="EMBL" id="QXGA01000014">
    <property type="protein sequence ID" value="KAE9155404.1"/>
    <property type="molecule type" value="Genomic_DNA"/>
</dbReference>
<evidence type="ECO:0000313" key="10">
    <source>
        <dbReference type="EMBL" id="KAE9258009.1"/>
    </source>
</evidence>
<dbReference type="PANTHER" id="PTHR16057:SF1">
    <property type="entry name" value="PROTEIN LINES HOMOLOG 1"/>
    <property type="match status" value="1"/>
</dbReference>
<dbReference type="EMBL" id="QXGD01000010">
    <property type="protein sequence ID" value="KAE9258009.1"/>
    <property type="molecule type" value="Genomic_DNA"/>
</dbReference>
<dbReference type="InterPro" id="IPR024875">
    <property type="entry name" value="Protein_Lines"/>
</dbReference>
<evidence type="ECO:0000313" key="16">
    <source>
        <dbReference type="Proteomes" id="UP000440732"/>
    </source>
</evidence>